<keyword evidence="3" id="KW-0597">Phosphoprotein</keyword>
<dbReference type="Proteomes" id="UP000236454">
    <property type="component" value="Unassembled WGS sequence"/>
</dbReference>
<feature type="transmembrane region" description="Helical" evidence="7">
    <location>
        <begin position="41"/>
        <end position="63"/>
    </location>
</feature>
<dbReference type="PANTHER" id="PTHR45453:SF1">
    <property type="entry name" value="PHOSPHATE REGULON SENSOR PROTEIN PHOR"/>
    <property type="match status" value="1"/>
</dbReference>
<dbReference type="InterPro" id="IPR036890">
    <property type="entry name" value="HATPase_C_sf"/>
</dbReference>
<dbReference type="CDD" id="cd00082">
    <property type="entry name" value="HisKA"/>
    <property type="match status" value="1"/>
</dbReference>
<dbReference type="InterPro" id="IPR036097">
    <property type="entry name" value="HisK_dim/P_sf"/>
</dbReference>
<dbReference type="GO" id="GO:0000155">
    <property type="term" value="F:phosphorelay sensor kinase activity"/>
    <property type="evidence" value="ECO:0007669"/>
    <property type="project" value="InterPro"/>
</dbReference>
<dbReference type="Pfam" id="PF00512">
    <property type="entry name" value="HisKA"/>
    <property type="match status" value="1"/>
</dbReference>
<evidence type="ECO:0000256" key="5">
    <source>
        <dbReference type="ARBA" id="ARBA00022777"/>
    </source>
</evidence>
<keyword evidence="7" id="KW-0472">Membrane</keyword>
<evidence type="ECO:0000256" key="7">
    <source>
        <dbReference type="SAM" id="Phobius"/>
    </source>
</evidence>
<evidence type="ECO:0000256" key="4">
    <source>
        <dbReference type="ARBA" id="ARBA00022679"/>
    </source>
</evidence>
<evidence type="ECO:0000313" key="9">
    <source>
        <dbReference type="EMBL" id="SFT68117.1"/>
    </source>
</evidence>
<keyword evidence="5 9" id="KW-0418">Kinase</keyword>
<dbReference type="AlphaFoldDB" id="A0A1I6ZZR0"/>
<feature type="domain" description="Histidine kinase" evidence="8">
    <location>
        <begin position="127"/>
        <end position="345"/>
    </location>
</feature>
<reference evidence="9 10" key="1">
    <citation type="submission" date="2016-10" db="EMBL/GenBank/DDBJ databases">
        <authorList>
            <person name="de Groot N.N."/>
        </authorList>
    </citation>
    <scope>NUCLEOTIDE SEQUENCE [LARGE SCALE GENOMIC DNA]</scope>
    <source>
        <strain evidence="9 10">CGMCC 1.7005</strain>
    </source>
</reference>
<dbReference type="Pfam" id="PF02518">
    <property type="entry name" value="HATPase_c"/>
    <property type="match status" value="1"/>
</dbReference>
<dbReference type="STRING" id="477690.SAMN05216474_1762"/>
<comment type="catalytic activity">
    <reaction evidence="1">
        <text>ATP + protein L-histidine = ADP + protein N-phospho-L-histidine.</text>
        <dbReference type="EC" id="2.7.13.3"/>
    </reaction>
</comment>
<evidence type="ECO:0000256" key="2">
    <source>
        <dbReference type="ARBA" id="ARBA00012438"/>
    </source>
</evidence>
<dbReference type="Gene3D" id="3.30.565.10">
    <property type="entry name" value="Histidine kinase-like ATPase, C-terminal domain"/>
    <property type="match status" value="1"/>
</dbReference>
<dbReference type="InterPro" id="IPR003661">
    <property type="entry name" value="HisK_dim/P_dom"/>
</dbReference>
<accession>A0A1I6ZZR0</accession>
<dbReference type="PANTHER" id="PTHR45453">
    <property type="entry name" value="PHOSPHATE REGULON SENSOR PROTEIN PHOR"/>
    <property type="match status" value="1"/>
</dbReference>
<evidence type="ECO:0000259" key="8">
    <source>
        <dbReference type="PROSITE" id="PS50109"/>
    </source>
</evidence>
<dbReference type="InterPro" id="IPR005467">
    <property type="entry name" value="His_kinase_dom"/>
</dbReference>
<name>A0A1I6ZZR0_9FLAO</name>
<dbReference type="SUPFAM" id="SSF55874">
    <property type="entry name" value="ATPase domain of HSP90 chaperone/DNA topoisomerase II/histidine kinase"/>
    <property type="match status" value="1"/>
</dbReference>
<keyword evidence="4" id="KW-0808">Transferase</keyword>
<organism evidence="9 10">
    <name type="scientific">Lishizhenia tianjinensis</name>
    <dbReference type="NCBI Taxonomy" id="477690"/>
    <lineage>
        <taxon>Bacteria</taxon>
        <taxon>Pseudomonadati</taxon>
        <taxon>Bacteroidota</taxon>
        <taxon>Flavobacteriia</taxon>
        <taxon>Flavobacteriales</taxon>
        <taxon>Crocinitomicaceae</taxon>
        <taxon>Lishizhenia</taxon>
    </lineage>
</organism>
<dbReference type="SUPFAM" id="SSF47384">
    <property type="entry name" value="Homodimeric domain of signal transducing histidine kinase"/>
    <property type="match status" value="1"/>
</dbReference>
<dbReference type="EMBL" id="FPAS01000002">
    <property type="protein sequence ID" value="SFT68117.1"/>
    <property type="molecule type" value="Genomic_DNA"/>
</dbReference>
<gene>
    <name evidence="9" type="ORF">SAMN05216474_1762</name>
</gene>
<evidence type="ECO:0000256" key="1">
    <source>
        <dbReference type="ARBA" id="ARBA00000085"/>
    </source>
</evidence>
<dbReference type="InterPro" id="IPR050351">
    <property type="entry name" value="BphY/WalK/GraS-like"/>
</dbReference>
<dbReference type="GO" id="GO:0005886">
    <property type="term" value="C:plasma membrane"/>
    <property type="evidence" value="ECO:0007669"/>
    <property type="project" value="TreeGrafter"/>
</dbReference>
<dbReference type="InterPro" id="IPR003594">
    <property type="entry name" value="HATPase_dom"/>
</dbReference>
<feature type="transmembrane region" description="Helical" evidence="7">
    <location>
        <begin position="7"/>
        <end position="29"/>
    </location>
</feature>
<dbReference type="Gene3D" id="1.10.287.130">
    <property type="match status" value="1"/>
</dbReference>
<dbReference type="EC" id="2.7.13.3" evidence="2"/>
<dbReference type="RefSeq" id="WP_090248432.1">
    <property type="nucleotide sequence ID" value="NZ_FPAS01000002.1"/>
</dbReference>
<protein>
    <recommendedName>
        <fullName evidence="2">histidine kinase</fullName>
        <ecNumber evidence="2">2.7.13.3</ecNumber>
    </recommendedName>
</protein>
<evidence type="ECO:0000313" key="10">
    <source>
        <dbReference type="Proteomes" id="UP000236454"/>
    </source>
</evidence>
<dbReference type="PROSITE" id="PS50109">
    <property type="entry name" value="HIS_KIN"/>
    <property type="match status" value="1"/>
</dbReference>
<dbReference type="OrthoDB" id="9813151at2"/>
<dbReference type="CDD" id="cd00075">
    <property type="entry name" value="HATPase"/>
    <property type="match status" value="1"/>
</dbReference>
<keyword evidence="7" id="KW-0812">Transmembrane</keyword>
<dbReference type="GO" id="GO:0016036">
    <property type="term" value="P:cellular response to phosphate starvation"/>
    <property type="evidence" value="ECO:0007669"/>
    <property type="project" value="TreeGrafter"/>
</dbReference>
<keyword evidence="6" id="KW-0902">Two-component regulatory system</keyword>
<dbReference type="SMART" id="SM00387">
    <property type="entry name" value="HATPase_c"/>
    <property type="match status" value="1"/>
</dbReference>
<keyword evidence="10" id="KW-1185">Reference proteome</keyword>
<evidence type="ECO:0000256" key="3">
    <source>
        <dbReference type="ARBA" id="ARBA00022553"/>
    </source>
</evidence>
<dbReference type="SMART" id="SM00388">
    <property type="entry name" value="HisKA"/>
    <property type="match status" value="1"/>
</dbReference>
<dbReference type="InterPro" id="IPR004358">
    <property type="entry name" value="Sig_transdc_His_kin-like_C"/>
</dbReference>
<dbReference type="PRINTS" id="PR00344">
    <property type="entry name" value="BCTRLSENSOR"/>
</dbReference>
<dbReference type="FunFam" id="3.30.565.10:FF:000006">
    <property type="entry name" value="Sensor histidine kinase WalK"/>
    <property type="match status" value="1"/>
</dbReference>
<dbReference type="GO" id="GO:0004721">
    <property type="term" value="F:phosphoprotein phosphatase activity"/>
    <property type="evidence" value="ECO:0007669"/>
    <property type="project" value="TreeGrafter"/>
</dbReference>
<evidence type="ECO:0000256" key="6">
    <source>
        <dbReference type="ARBA" id="ARBA00023012"/>
    </source>
</evidence>
<sequence length="349" mass="39821">MKSIKPYQLIFIGSVLVGLIGFLAMYLFLAPKAQLELELMIVIAFGIGLLCFFIFQILITKFISNKIKILYRTIRKGKLHHDDPNITIYGDILDQAAKDTNEWALERNKEISKLKEQAAFRKEFLGNLAHELKTPIFSIQGYILTLLEGGLEDENVNRKFLERASKATDRIASILDDLDSITKMEVDRVEFNFKNFDIVDLAEEVMESLEIPSQEKNIRIAFNKKYDPIYVNADRNKIAQVLTNLISNSIFYGNENGKTIIRFFPLEDAIMCEVADDGPGIEEEKLPRIFERFYRVEQSRNRNEGGSGLGLSIVKHIIESHNQSINVRSTKGLGSTFSFTLARARNQRG</sequence>
<proteinExistence type="predicted"/>
<keyword evidence="7" id="KW-1133">Transmembrane helix</keyword>